<keyword evidence="3" id="KW-1185">Reference proteome</keyword>
<dbReference type="Proteomes" id="UP000237440">
    <property type="component" value="Unassembled WGS sequence"/>
</dbReference>
<evidence type="ECO:0000256" key="1">
    <source>
        <dbReference type="SAM" id="Phobius"/>
    </source>
</evidence>
<accession>A0A2S3VU14</accession>
<proteinExistence type="predicted"/>
<evidence type="ECO:0008006" key="4">
    <source>
        <dbReference type="Google" id="ProtNLM"/>
    </source>
</evidence>
<sequence>MQLISNWKDGLKMSSVQAGGAIAALGIAEQMLPQLQAVLPPAAYGVLGILVMLARVILQPKLSN</sequence>
<keyword evidence="1" id="KW-0812">Transmembrane</keyword>
<name>A0A2S3VU14_9PSED</name>
<protein>
    <recommendedName>
        <fullName evidence="4">Holin</fullName>
    </recommendedName>
</protein>
<keyword evidence="1" id="KW-0472">Membrane</keyword>
<feature type="transmembrane region" description="Helical" evidence="1">
    <location>
        <begin position="41"/>
        <end position="58"/>
    </location>
</feature>
<evidence type="ECO:0000313" key="2">
    <source>
        <dbReference type="EMBL" id="POF43438.1"/>
    </source>
</evidence>
<reference evidence="3" key="1">
    <citation type="submission" date="2017-02" db="EMBL/GenBank/DDBJ databases">
        <authorList>
            <person name="Furmanczyk E.M."/>
        </authorList>
    </citation>
    <scope>NUCLEOTIDE SEQUENCE [LARGE SCALE GENOMIC DNA]</scope>
    <source>
        <strain evidence="3">AP3_22</strain>
    </source>
</reference>
<dbReference type="EMBL" id="MUJK01000001">
    <property type="protein sequence ID" value="POF43438.1"/>
    <property type="molecule type" value="Genomic_DNA"/>
</dbReference>
<organism evidence="2 3">
    <name type="scientific">Pseudomonas laurylsulfativorans</name>
    <dbReference type="NCBI Taxonomy" id="1943631"/>
    <lineage>
        <taxon>Bacteria</taxon>
        <taxon>Pseudomonadati</taxon>
        <taxon>Pseudomonadota</taxon>
        <taxon>Gammaproteobacteria</taxon>
        <taxon>Pseudomonadales</taxon>
        <taxon>Pseudomonadaceae</taxon>
        <taxon>Pseudomonas</taxon>
    </lineage>
</organism>
<dbReference type="InterPro" id="IPR057700">
    <property type="entry name" value="DUF7940"/>
</dbReference>
<dbReference type="RefSeq" id="WP_085715637.1">
    <property type="nucleotide sequence ID" value="NZ_MUJK01000001.1"/>
</dbReference>
<evidence type="ECO:0000313" key="3">
    <source>
        <dbReference type="Proteomes" id="UP000237440"/>
    </source>
</evidence>
<keyword evidence="1" id="KW-1133">Transmembrane helix</keyword>
<dbReference type="OrthoDB" id="6907254at2"/>
<dbReference type="Pfam" id="PF25612">
    <property type="entry name" value="DUF7940"/>
    <property type="match status" value="1"/>
</dbReference>
<gene>
    <name evidence="2" type="ORF">B0D71_01075</name>
</gene>
<dbReference type="AlphaFoldDB" id="A0A2S3VU14"/>
<comment type="caution">
    <text evidence="2">The sequence shown here is derived from an EMBL/GenBank/DDBJ whole genome shotgun (WGS) entry which is preliminary data.</text>
</comment>